<sequence>MSEYFTYETGASDVLASDRPVTTNSGASAFDDENRTEVAR</sequence>
<organism evidence="2 3">
    <name type="scientific">Halorubrum aquaticum</name>
    <dbReference type="NCBI Taxonomy" id="387340"/>
    <lineage>
        <taxon>Archaea</taxon>
        <taxon>Methanobacteriati</taxon>
        <taxon>Methanobacteriota</taxon>
        <taxon>Stenosarchaea group</taxon>
        <taxon>Halobacteria</taxon>
        <taxon>Halobacteriales</taxon>
        <taxon>Haloferacaceae</taxon>
        <taxon>Halorubrum</taxon>
    </lineage>
</organism>
<proteinExistence type="predicted"/>
<accession>A0A1I3AB23</accession>
<dbReference type="AlphaFoldDB" id="A0A1I3AB23"/>
<reference evidence="2 3" key="1">
    <citation type="submission" date="2016-10" db="EMBL/GenBank/DDBJ databases">
        <authorList>
            <person name="Varghese N."/>
            <person name="Submissions S."/>
        </authorList>
    </citation>
    <scope>NUCLEOTIDE SEQUENCE [LARGE SCALE GENOMIC DNA]</scope>
    <source>
        <strain evidence="2 3">CGMCC 1.6377</strain>
    </source>
</reference>
<gene>
    <name evidence="2" type="ORF">SAMN04488066_10529</name>
</gene>
<protein>
    <submittedName>
        <fullName evidence="2">Uncharacterized protein</fullName>
    </submittedName>
</protein>
<dbReference type="Proteomes" id="UP000323537">
    <property type="component" value="Unassembled WGS sequence"/>
</dbReference>
<keyword evidence="3" id="KW-1185">Reference proteome</keyword>
<dbReference type="RefSeq" id="WP_343782625.1">
    <property type="nucleotide sequence ID" value="NZ_BAAADP010000003.1"/>
</dbReference>
<feature type="region of interest" description="Disordered" evidence="1">
    <location>
        <begin position="16"/>
        <end position="40"/>
    </location>
</feature>
<dbReference type="EMBL" id="FOPZ01000005">
    <property type="protein sequence ID" value="SFH47307.1"/>
    <property type="molecule type" value="Genomic_DNA"/>
</dbReference>
<evidence type="ECO:0000313" key="2">
    <source>
        <dbReference type="EMBL" id="SFH47307.1"/>
    </source>
</evidence>
<evidence type="ECO:0000313" key="3">
    <source>
        <dbReference type="Proteomes" id="UP000323537"/>
    </source>
</evidence>
<evidence type="ECO:0000256" key="1">
    <source>
        <dbReference type="SAM" id="MobiDB-lite"/>
    </source>
</evidence>
<name>A0A1I3AB23_9EURY</name>